<sequence>MQYDALMDDSTTTLSLAIGARVKQERQARGWTLDHLAEAAGVSRRMIVNVEQGAANPSIGTLLRISDALGVGLPALVESPRPKPVRITRSGEGATLWSSEQGGRGILVAGTESPDVVELWDWTLGPGDSHASEAHTAGTKELLQVQAGTVTVDAGEQPVTLEAGDAMTFPGDSAHSYANLGTAPARFILAVFEPGVGSGHGQDPHPSGMGITQ</sequence>
<protein>
    <submittedName>
        <fullName evidence="3">Transcriptional regulator with XRE-family HTH domain</fullName>
    </submittedName>
</protein>
<dbReference type="InterPro" id="IPR010982">
    <property type="entry name" value="Lambda_DNA-bd_dom_sf"/>
</dbReference>
<dbReference type="InterPro" id="IPR014710">
    <property type="entry name" value="RmlC-like_jellyroll"/>
</dbReference>
<dbReference type="InterPro" id="IPR001387">
    <property type="entry name" value="Cro/C1-type_HTH"/>
</dbReference>
<dbReference type="SMART" id="SM00530">
    <property type="entry name" value="HTH_XRE"/>
    <property type="match status" value="1"/>
</dbReference>
<dbReference type="InterPro" id="IPR011051">
    <property type="entry name" value="RmlC_Cupin_sf"/>
</dbReference>
<dbReference type="Proteomes" id="UP001549307">
    <property type="component" value="Unassembled WGS sequence"/>
</dbReference>
<dbReference type="InterPro" id="IPR050807">
    <property type="entry name" value="TransReg_Diox_bact_type"/>
</dbReference>
<dbReference type="Gene3D" id="1.10.260.40">
    <property type="entry name" value="lambda repressor-like DNA-binding domains"/>
    <property type="match status" value="1"/>
</dbReference>
<dbReference type="Gene3D" id="2.60.120.10">
    <property type="entry name" value="Jelly Rolls"/>
    <property type="match status" value="1"/>
</dbReference>
<dbReference type="SUPFAM" id="SSF47413">
    <property type="entry name" value="lambda repressor-like DNA-binding domains"/>
    <property type="match status" value="1"/>
</dbReference>
<dbReference type="PANTHER" id="PTHR46797">
    <property type="entry name" value="HTH-TYPE TRANSCRIPTIONAL REGULATOR"/>
    <property type="match status" value="1"/>
</dbReference>
<organism evidence="3 4">
    <name type="scientific">Arthrobacter bambusae</name>
    <dbReference type="NCBI Taxonomy" id="1338426"/>
    <lineage>
        <taxon>Bacteria</taxon>
        <taxon>Bacillati</taxon>
        <taxon>Actinomycetota</taxon>
        <taxon>Actinomycetes</taxon>
        <taxon>Micrococcales</taxon>
        <taxon>Micrococcaceae</taxon>
        <taxon>Arthrobacter</taxon>
    </lineage>
</organism>
<keyword evidence="1" id="KW-0238">DNA-binding</keyword>
<dbReference type="PROSITE" id="PS50943">
    <property type="entry name" value="HTH_CROC1"/>
    <property type="match status" value="1"/>
</dbReference>
<feature type="domain" description="HTH cro/C1-type" evidence="2">
    <location>
        <begin position="22"/>
        <end position="76"/>
    </location>
</feature>
<accession>A0ABV2PBY3</accession>
<evidence type="ECO:0000256" key="1">
    <source>
        <dbReference type="ARBA" id="ARBA00023125"/>
    </source>
</evidence>
<dbReference type="Pfam" id="PF07883">
    <property type="entry name" value="Cupin_2"/>
    <property type="match status" value="1"/>
</dbReference>
<dbReference type="PANTHER" id="PTHR46797:SF1">
    <property type="entry name" value="METHYLPHOSPHONATE SYNTHASE"/>
    <property type="match status" value="1"/>
</dbReference>
<reference evidence="3 4" key="1">
    <citation type="submission" date="2024-06" db="EMBL/GenBank/DDBJ databases">
        <title>Sorghum-associated microbial communities from plants grown in Nebraska, USA.</title>
        <authorList>
            <person name="Schachtman D."/>
        </authorList>
    </citation>
    <scope>NUCLEOTIDE SEQUENCE [LARGE SCALE GENOMIC DNA]</scope>
    <source>
        <strain evidence="3 4">3552</strain>
    </source>
</reference>
<gene>
    <name evidence="3" type="ORF">ABIE37_004068</name>
</gene>
<dbReference type="CDD" id="cd02209">
    <property type="entry name" value="cupin_XRE_C"/>
    <property type="match status" value="1"/>
</dbReference>
<dbReference type="EMBL" id="JBEPSN010000012">
    <property type="protein sequence ID" value="MET4542263.1"/>
    <property type="molecule type" value="Genomic_DNA"/>
</dbReference>
<evidence type="ECO:0000313" key="4">
    <source>
        <dbReference type="Proteomes" id="UP001549307"/>
    </source>
</evidence>
<dbReference type="CDD" id="cd00093">
    <property type="entry name" value="HTH_XRE"/>
    <property type="match status" value="1"/>
</dbReference>
<evidence type="ECO:0000313" key="3">
    <source>
        <dbReference type="EMBL" id="MET4542263.1"/>
    </source>
</evidence>
<keyword evidence="4" id="KW-1185">Reference proteome</keyword>
<comment type="caution">
    <text evidence="3">The sequence shown here is derived from an EMBL/GenBank/DDBJ whole genome shotgun (WGS) entry which is preliminary data.</text>
</comment>
<evidence type="ECO:0000259" key="2">
    <source>
        <dbReference type="PROSITE" id="PS50943"/>
    </source>
</evidence>
<dbReference type="InterPro" id="IPR013096">
    <property type="entry name" value="Cupin_2"/>
</dbReference>
<name>A0ABV2PBY3_9MICC</name>
<dbReference type="Pfam" id="PF01381">
    <property type="entry name" value="HTH_3"/>
    <property type="match status" value="1"/>
</dbReference>
<proteinExistence type="predicted"/>
<dbReference type="SUPFAM" id="SSF51182">
    <property type="entry name" value="RmlC-like cupins"/>
    <property type="match status" value="1"/>
</dbReference>